<dbReference type="Proteomes" id="UP001597337">
    <property type="component" value="Unassembled WGS sequence"/>
</dbReference>
<evidence type="ECO:0000313" key="1">
    <source>
        <dbReference type="EMBL" id="MFD2113212.1"/>
    </source>
</evidence>
<keyword evidence="2" id="KW-1185">Reference proteome</keyword>
<reference evidence="2" key="1">
    <citation type="journal article" date="2019" name="Int. J. Syst. Evol. Microbiol.">
        <title>The Global Catalogue of Microorganisms (GCM) 10K type strain sequencing project: providing services to taxonomists for standard genome sequencing and annotation.</title>
        <authorList>
            <consortium name="The Broad Institute Genomics Platform"/>
            <consortium name="The Broad Institute Genome Sequencing Center for Infectious Disease"/>
            <person name="Wu L."/>
            <person name="Ma J."/>
        </authorList>
    </citation>
    <scope>NUCLEOTIDE SEQUENCE [LARGE SCALE GENOMIC DNA]</scope>
    <source>
        <strain evidence="2">KACC 12597</strain>
    </source>
</reference>
<dbReference type="EMBL" id="JBHUHX010000047">
    <property type="protein sequence ID" value="MFD2113212.1"/>
    <property type="molecule type" value="Genomic_DNA"/>
</dbReference>
<comment type="caution">
    <text evidence="1">The sequence shown here is derived from an EMBL/GenBank/DDBJ whole genome shotgun (WGS) entry which is preliminary data.</text>
</comment>
<evidence type="ECO:0000313" key="2">
    <source>
        <dbReference type="Proteomes" id="UP001597337"/>
    </source>
</evidence>
<name>A0ABW4YC59_9GAMM</name>
<gene>
    <name evidence="1" type="ORF">ACFSJC_15285</name>
</gene>
<organism evidence="1 2">
    <name type="scientific">Thiorhodococcus fuscus</name>
    <dbReference type="NCBI Taxonomy" id="527200"/>
    <lineage>
        <taxon>Bacteria</taxon>
        <taxon>Pseudomonadati</taxon>
        <taxon>Pseudomonadota</taxon>
        <taxon>Gammaproteobacteria</taxon>
        <taxon>Chromatiales</taxon>
        <taxon>Chromatiaceae</taxon>
        <taxon>Thiorhodococcus</taxon>
    </lineage>
</organism>
<proteinExistence type="predicted"/>
<accession>A0ABW4YC59</accession>
<sequence>MESLILGSIRPRGLVNAVLNDLAIMPKADGTYGQPNGWLGGPGGGLLTEIQVLDYKARIESLASNAL</sequence>
<dbReference type="RefSeq" id="WP_386027929.1">
    <property type="nucleotide sequence ID" value="NZ_JBHUHX010000047.1"/>
</dbReference>
<protein>
    <submittedName>
        <fullName evidence="1">Uncharacterized protein</fullName>
    </submittedName>
</protein>